<name>A0A0W8FS45_9ZZZZ</name>
<evidence type="ECO:0000313" key="3">
    <source>
        <dbReference type="EMBL" id="KUG23706.1"/>
    </source>
</evidence>
<sequence length="677" mass="72448">MAILLGIDTGGTYTDAVLFDDERGVMSYGKSLTTKHNLYLGIRSAVESALPDPFPEINLVSLSTTLATNAVVEGQGSPICLLLLGYPSDALHREGLGEALGNDPVVFIGGGHTITGGEQMPLDLDAVRQAITMHAGRSAAFAVSGYLGVYNPSHELAVRNLVRELTGLPVTCGHELTSNLNAPRRALTVVLNARLIPLLQQLIQAVQDMLLEKSIHAPLMVVKGDGSLINASVALEHPVETILSGPAASVVGARYLSGMDDVVVSDMGGTTTDIAILRAGQPVLNEDGAIIGGWKTMVEAVSVHTYGLGGDSQVTWNKSGDMLLGPVRVVPLSLLAHQYPAVLTTLHQQVSQTSFNLHYGQFALRQRSLDVSQKNLTTFQSLVWESLANGPVALDLLLTSEVTMLKSHALERLVERGLVVISGFTPTDAAHILGYAKEWSLEGARLGAELLVRQASSFNSEQVMRIRDICLKVMHQMTIQAGRAIVSSALAESYTLNLNDEDSLGRLLIDQALAGQSDDETLMKVNLSLCRPLVAIGAPVHTYYPAIAEKLNTRLFIPEHAEIANAIGAVTSSVMQTVRAFIKPLGQEIFRVHLPTGIQDFNNFEEAVVYATESAGNLADAHARHAGASAVHVKINRRDQIVDSDNGIDRDGFFLSTEIKAIAIGRPKLACISPKGT</sequence>
<dbReference type="Pfam" id="PF05378">
    <property type="entry name" value="Hydant_A_N"/>
    <property type="match status" value="1"/>
</dbReference>
<protein>
    <submittedName>
        <fullName evidence="3">Hydantoinase/oxoprolinase family protein</fullName>
    </submittedName>
</protein>
<comment type="caution">
    <text evidence="3">The sequence shown here is derived from an EMBL/GenBank/DDBJ whole genome shotgun (WGS) entry which is preliminary data.</text>
</comment>
<dbReference type="InterPro" id="IPR043129">
    <property type="entry name" value="ATPase_NBD"/>
</dbReference>
<dbReference type="AlphaFoldDB" id="A0A0W8FS45"/>
<evidence type="ECO:0000259" key="2">
    <source>
        <dbReference type="Pfam" id="PF05378"/>
    </source>
</evidence>
<dbReference type="InterPro" id="IPR002821">
    <property type="entry name" value="Hydantoinase_A"/>
</dbReference>
<accession>A0A0W8FS45</accession>
<organism evidence="3">
    <name type="scientific">hydrocarbon metagenome</name>
    <dbReference type="NCBI Taxonomy" id="938273"/>
    <lineage>
        <taxon>unclassified sequences</taxon>
        <taxon>metagenomes</taxon>
        <taxon>ecological metagenomes</taxon>
    </lineage>
</organism>
<proteinExistence type="predicted"/>
<evidence type="ECO:0000259" key="1">
    <source>
        <dbReference type="Pfam" id="PF01968"/>
    </source>
</evidence>
<dbReference type="PANTHER" id="PTHR11365">
    <property type="entry name" value="5-OXOPROLINASE RELATED"/>
    <property type="match status" value="1"/>
</dbReference>
<dbReference type="InterPro" id="IPR045079">
    <property type="entry name" value="Oxoprolinase-like"/>
</dbReference>
<feature type="domain" description="Hydantoinase/oxoprolinase N-terminal" evidence="2">
    <location>
        <begin position="5"/>
        <end position="165"/>
    </location>
</feature>
<dbReference type="Pfam" id="PF01968">
    <property type="entry name" value="Hydantoinase_A"/>
    <property type="match status" value="1"/>
</dbReference>
<dbReference type="PANTHER" id="PTHR11365:SF2">
    <property type="entry name" value="5-OXOPROLINASE"/>
    <property type="match status" value="1"/>
</dbReference>
<gene>
    <name evidence="3" type="ORF">ASZ90_006513</name>
</gene>
<dbReference type="EMBL" id="LNQE01000890">
    <property type="protein sequence ID" value="KUG23706.1"/>
    <property type="molecule type" value="Genomic_DNA"/>
</dbReference>
<dbReference type="GO" id="GO:0005829">
    <property type="term" value="C:cytosol"/>
    <property type="evidence" value="ECO:0007669"/>
    <property type="project" value="TreeGrafter"/>
</dbReference>
<reference evidence="3" key="1">
    <citation type="journal article" date="2015" name="Proc. Natl. Acad. Sci. U.S.A.">
        <title>Networks of energetic and metabolic interactions define dynamics in microbial communities.</title>
        <authorList>
            <person name="Embree M."/>
            <person name="Liu J.K."/>
            <person name="Al-Bassam M.M."/>
            <person name="Zengler K."/>
        </authorList>
    </citation>
    <scope>NUCLEOTIDE SEQUENCE</scope>
</reference>
<feature type="domain" description="Hydantoinase A/oxoprolinase" evidence="1">
    <location>
        <begin position="185"/>
        <end position="485"/>
    </location>
</feature>
<dbReference type="SUPFAM" id="SSF53067">
    <property type="entry name" value="Actin-like ATPase domain"/>
    <property type="match status" value="2"/>
</dbReference>
<dbReference type="InterPro" id="IPR008040">
    <property type="entry name" value="Hydant_A_N"/>
</dbReference>
<dbReference type="GO" id="GO:0017168">
    <property type="term" value="F:5-oxoprolinase (ATP-hydrolyzing) activity"/>
    <property type="evidence" value="ECO:0007669"/>
    <property type="project" value="TreeGrafter"/>
</dbReference>
<dbReference type="GO" id="GO:0006749">
    <property type="term" value="P:glutathione metabolic process"/>
    <property type="evidence" value="ECO:0007669"/>
    <property type="project" value="TreeGrafter"/>
</dbReference>